<dbReference type="AlphaFoldDB" id="A0A5C6BK42"/>
<sequence length="74" mass="7707">MEFSVNSVITVANTLPASLSRYEKNAEITAVSGGDETENVLTGGGENSVWRGGSGGFGLELVAWLRHDIGDGPI</sequence>
<comment type="caution">
    <text evidence="1">The sequence shown here is derived from an EMBL/GenBank/DDBJ whole genome shotgun (WGS) entry which is preliminary data.</text>
</comment>
<accession>A0A5C6BK42</accession>
<gene>
    <name evidence="1" type="ORF">CA54_08430</name>
</gene>
<organism evidence="1 2">
    <name type="scientific">Symmachiella macrocystis</name>
    <dbReference type="NCBI Taxonomy" id="2527985"/>
    <lineage>
        <taxon>Bacteria</taxon>
        <taxon>Pseudomonadati</taxon>
        <taxon>Planctomycetota</taxon>
        <taxon>Planctomycetia</taxon>
        <taxon>Planctomycetales</taxon>
        <taxon>Planctomycetaceae</taxon>
        <taxon>Symmachiella</taxon>
    </lineage>
</organism>
<proteinExistence type="predicted"/>
<evidence type="ECO:0000313" key="2">
    <source>
        <dbReference type="Proteomes" id="UP000320735"/>
    </source>
</evidence>
<protein>
    <submittedName>
        <fullName evidence="1">Uncharacterized protein</fullName>
    </submittedName>
</protein>
<dbReference type="Proteomes" id="UP000320735">
    <property type="component" value="Unassembled WGS sequence"/>
</dbReference>
<name>A0A5C6BK42_9PLAN</name>
<evidence type="ECO:0000313" key="1">
    <source>
        <dbReference type="EMBL" id="TWU12027.1"/>
    </source>
</evidence>
<keyword evidence="2" id="KW-1185">Reference proteome</keyword>
<dbReference type="EMBL" id="SJPP01000001">
    <property type="protein sequence ID" value="TWU12027.1"/>
    <property type="molecule type" value="Genomic_DNA"/>
</dbReference>
<reference evidence="1 2" key="1">
    <citation type="submission" date="2019-02" db="EMBL/GenBank/DDBJ databases">
        <title>Deep-cultivation of Planctomycetes and their phenomic and genomic characterization uncovers novel biology.</title>
        <authorList>
            <person name="Wiegand S."/>
            <person name="Jogler M."/>
            <person name="Boedeker C."/>
            <person name="Pinto D."/>
            <person name="Vollmers J."/>
            <person name="Rivas-Marin E."/>
            <person name="Kohn T."/>
            <person name="Peeters S.H."/>
            <person name="Heuer A."/>
            <person name="Rast P."/>
            <person name="Oberbeckmann S."/>
            <person name="Bunk B."/>
            <person name="Jeske O."/>
            <person name="Meyerdierks A."/>
            <person name="Storesund J.E."/>
            <person name="Kallscheuer N."/>
            <person name="Luecker S."/>
            <person name="Lage O.M."/>
            <person name="Pohl T."/>
            <person name="Merkel B.J."/>
            <person name="Hornburger P."/>
            <person name="Mueller R.-W."/>
            <person name="Bruemmer F."/>
            <person name="Labrenz M."/>
            <person name="Spormann A.M."/>
            <person name="Op Den Camp H."/>
            <person name="Overmann J."/>
            <person name="Amann R."/>
            <person name="Jetten M.S.M."/>
            <person name="Mascher T."/>
            <person name="Medema M.H."/>
            <person name="Devos D.P."/>
            <person name="Kaster A.-K."/>
            <person name="Ovreas L."/>
            <person name="Rohde M."/>
            <person name="Galperin M.Y."/>
            <person name="Jogler C."/>
        </authorList>
    </citation>
    <scope>NUCLEOTIDE SEQUENCE [LARGE SCALE GENOMIC DNA]</scope>
    <source>
        <strain evidence="1 2">CA54</strain>
    </source>
</reference>